<accession>A0AA41XC68</accession>
<sequence>MHVRVYQPKEEALQEVHRIIEEEGQNPTDELLGAQYTLVFETDEMNVPNAFADEDVLLDSVEAMVNLSQQKLRPLGRYDVIDLSHKGQRRQILMFEDGEYEVIEV</sequence>
<reference evidence="1" key="1">
    <citation type="submission" date="2022-07" db="EMBL/GenBank/DDBJ databases">
        <authorList>
            <person name="Li W.-J."/>
            <person name="Deng Q.-Q."/>
        </authorList>
    </citation>
    <scope>NUCLEOTIDE SEQUENCE</scope>
    <source>
        <strain evidence="1">SYSU M60031</strain>
    </source>
</reference>
<evidence type="ECO:0000313" key="2">
    <source>
        <dbReference type="Proteomes" id="UP001156102"/>
    </source>
</evidence>
<name>A0AA41XC68_9BACI</name>
<proteinExistence type="predicted"/>
<organism evidence="1 2">
    <name type="scientific">Ectobacillus ponti</name>
    <dbReference type="NCBI Taxonomy" id="2961894"/>
    <lineage>
        <taxon>Bacteria</taxon>
        <taxon>Bacillati</taxon>
        <taxon>Bacillota</taxon>
        <taxon>Bacilli</taxon>
        <taxon>Bacillales</taxon>
        <taxon>Bacillaceae</taxon>
        <taxon>Ectobacillus</taxon>
    </lineage>
</organism>
<dbReference type="RefSeq" id="WP_254760670.1">
    <property type="nucleotide sequence ID" value="NZ_JANCLT010000014.1"/>
</dbReference>
<comment type="caution">
    <text evidence="1">The sequence shown here is derived from an EMBL/GenBank/DDBJ whole genome shotgun (WGS) entry which is preliminary data.</text>
</comment>
<dbReference type="Proteomes" id="UP001156102">
    <property type="component" value="Unassembled WGS sequence"/>
</dbReference>
<evidence type="ECO:0000313" key="1">
    <source>
        <dbReference type="EMBL" id="MCP8970745.1"/>
    </source>
</evidence>
<dbReference type="EMBL" id="JANCLT010000014">
    <property type="protein sequence ID" value="MCP8970745.1"/>
    <property type="molecule type" value="Genomic_DNA"/>
</dbReference>
<dbReference type="AlphaFoldDB" id="A0AA41XC68"/>
<keyword evidence="2" id="KW-1185">Reference proteome</keyword>
<gene>
    <name evidence="1" type="ORF">NK662_19695</name>
</gene>
<protein>
    <submittedName>
        <fullName evidence="1">Uncharacterized protein</fullName>
    </submittedName>
</protein>